<evidence type="ECO:0000313" key="2">
    <source>
        <dbReference type="EMBL" id="CAE7230683.1"/>
    </source>
</evidence>
<feature type="compositionally biased region" description="Basic residues" evidence="1">
    <location>
        <begin position="115"/>
        <end position="141"/>
    </location>
</feature>
<evidence type="ECO:0000256" key="1">
    <source>
        <dbReference type="SAM" id="MobiDB-lite"/>
    </source>
</evidence>
<evidence type="ECO:0000313" key="3">
    <source>
        <dbReference type="Proteomes" id="UP000604046"/>
    </source>
</evidence>
<dbReference type="EMBL" id="CAJNDS010000729">
    <property type="protein sequence ID" value="CAE7230683.1"/>
    <property type="molecule type" value="Genomic_DNA"/>
</dbReference>
<gene>
    <name evidence="2" type="ORF">SNAT2548_LOCUS9394</name>
</gene>
<protein>
    <submittedName>
        <fullName evidence="2">Uncharacterized protein</fullName>
    </submittedName>
</protein>
<dbReference type="Proteomes" id="UP000604046">
    <property type="component" value="Unassembled WGS sequence"/>
</dbReference>
<name>A0A812KUU5_9DINO</name>
<feature type="region of interest" description="Disordered" evidence="1">
    <location>
        <begin position="106"/>
        <end position="180"/>
    </location>
</feature>
<dbReference type="AlphaFoldDB" id="A0A812KUU5"/>
<keyword evidence="3" id="KW-1185">Reference proteome</keyword>
<accession>A0A812KUU5</accession>
<reference evidence="2" key="1">
    <citation type="submission" date="2021-02" db="EMBL/GenBank/DDBJ databases">
        <authorList>
            <person name="Dougan E. K."/>
            <person name="Rhodes N."/>
            <person name="Thang M."/>
            <person name="Chan C."/>
        </authorList>
    </citation>
    <scope>NUCLEOTIDE SEQUENCE</scope>
</reference>
<proteinExistence type="predicted"/>
<comment type="caution">
    <text evidence="2">The sequence shown here is derived from an EMBL/GenBank/DDBJ whole genome shotgun (WGS) entry which is preliminary data.</text>
</comment>
<feature type="compositionally biased region" description="Basic and acidic residues" evidence="1">
    <location>
        <begin position="167"/>
        <end position="178"/>
    </location>
</feature>
<organism evidence="2 3">
    <name type="scientific">Symbiodinium natans</name>
    <dbReference type="NCBI Taxonomy" id="878477"/>
    <lineage>
        <taxon>Eukaryota</taxon>
        <taxon>Sar</taxon>
        <taxon>Alveolata</taxon>
        <taxon>Dinophyceae</taxon>
        <taxon>Suessiales</taxon>
        <taxon>Symbiodiniaceae</taxon>
        <taxon>Symbiodinium</taxon>
    </lineage>
</organism>
<sequence length="199" mass="21880">MLIGLTVLEEVDSRFPPCLADAMSSGVMTPNALLAAPSTPSFATVGLSTMQQYVDKETIPPLEEALAEAATAKQAMTQSEKVFLLAKAQRDTCKTRLQLATHMVAEAKKAEKQKGKAKPKDRKQDTKKHKKDKRKEKALHKKNNEGSGTGSATTHEEIEEDMVGEGGIRDLLEDRRTDPASQLQVSKYLGIHRQLRQAL</sequence>